<reference key="1">
    <citation type="submission" date="2007-01" db="EMBL/GenBank/DDBJ databases">
        <title>The Genome Sequence of Puccinia graminis f. sp. tritici Strain CRL 75-36-700-3.</title>
        <authorList>
            <consortium name="The Broad Institute Genome Sequencing Platform"/>
            <person name="Birren B."/>
            <person name="Lander E."/>
            <person name="Galagan J."/>
            <person name="Nusbaum C."/>
            <person name="Devon K."/>
            <person name="Cuomo C."/>
            <person name="Jaffe D."/>
            <person name="Butler J."/>
            <person name="Alvarez P."/>
            <person name="Gnerre S."/>
            <person name="Grabherr M."/>
            <person name="Mauceli E."/>
            <person name="Brockman W."/>
            <person name="Young S."/>
            <person name="LaButti K."/>
            <person name="Sykes S."/>
            <person name="DeCaprio D."/>
            <person name="Crawford M."/>
            <person name="Koehrsen M."/>
            <person name="Engels R."/>
            <person name="Montgomery P."/>
            <person name="Pearson M."/>
            <person name="Howarth C."/>
            <person name="Larson L."/>
            <person name="White J."/>
            <person name="Zeng Q."/>
            <person name="Kodira C."/>
            <person name="Yandava C."/>
            <person name="Alvarado L."/>
            <person name="O'Leary S."/>
            <person name="Szabo L."/>
            <person name="Dean R."/>
            <person name="Schein J."/>
        </authorList>
    </citation>
    <scope>NUCLEOTIDE SEQUENCE</scope>
    <source>
        <strain>CRL 75-36-700-3</strain>
    </source>
</reference>
<proteinExistence type="predicted"/>
<dbReference type="OrthoDB" id="3501663at2759"/>
<dbReference type="PANTHER" id="PTHR22642:SF2">
    <property type="entry name" value="PROTEIN LONG AFTER FAR-RED 3"/>
    <property type="match status" value="1"/>
</dbReference>
<dbReference type="Pfam" id="PF07969">
    <property type="entry name" value="Amidohydro_3"/>
    <property type="match status" value="1"/>
</dbReference>
<keyword evidence="3" id="KW-1185">Reference proteome</keyword>
<evidence type="ECO:0000313" key="3">
    <source>
        <dbReference type="Proteomes" id="UP000008783"/>
    </source>
</evidence>
<dbReference type="GeneID" id="10530901"/>
<dbReference type="InParanoid" id="E3K3M3"/>
<accession>E3K3M3</accession>
<dbReference type="AlphaFoldDB" id="E3K3M3"/>
<reference evidence="3" key="2">
    <citation type="journal article" date="2011" name="Proc. Natl. Acad. Sci. U.S.A.">
        <title>Obligate biotrophy features unraveled by the genomic analysis of rust fungi.</title>
        <authorList>
            <person name="Duplessis S."/>
            <person name="Cuomo C.A."/>
            <person name="Lin Y.-C."/>
            <person name="Aerts A."/>
            <person name="Tisserant E."/>
            <person name="Veneault-Fourrey C."/>
            <person name="Joly D.L."/>
            <person name="Hacquard S."/>
            <person name="Amselem J."/>
            <person name="Cantarel B.L."/>
            <person name="Chiu R."/>
            <person name="Coutinho P.M."/>
            <person name="Feau N."/>
            <person name="Field M."/>
            <person name="Frey P."/>
            <person name="Gelhaye E."/>
            <person name="Goldberg J."/>
            <person name="Grabherr M.G."/>
            <person name="Kodira C.D."/>
            <person name="Kohler A."/>
            <person name="Kuees U."/>
            <person name="Lindquist E.A."/>
            <person name="Lucas S.M."/>
            <person name="Mago R."/>
            <person name="Mauceli E."/>
            <person name="Morin E."/>
            <person name="Murat C."/>
            <person name="Pangilinan J.L."/>
            <person name="Park R."/>
            <person name="Pearson M."/>
            <person name="Quesneville H."/>
            <person name="Rouhier N."/>
            <person name="Sakthikumar S."/>
            <person name="Salamov A.A."/>
            <person name="Schmutz J."/>
            <person name="Selles B."/>
            <person name="Shapiro H."/>
            <person name="Tanguay P."/>
            <person name="Tuskan G.A."/>
            <person name="Henrissat B."/>
            <person name="Van de Peer Y."/>
            <person name="Rouze P."/>
            <person name="Ellis J.G."/>
            <person name="Dodds P.N."/>
            <person name="Schein J.E."/>
            <person name="Zhong S."/>
            <person name="Hamelin R.C."/>
            <person name="Grigoriev I.V."/>
            <person name="Szabo L.J."/>
            <person name="Martin F."/>
        </authorList>
    </citation>
    <scope>NUCLEOTIDE SEQUENCE [LARGE SCALE GENOMIC DNA]</scope>
    <source>
        <strain evidence="3">CRL 75-36-700-3 / race SCCL</strain>
    </source>
</reference>
<sequence>MRMGAEAWLGSELRIRGAYAWNSLLKKNVRLALGSDFPVSSVSPFLGIHAAFTQRKAGPSDNDDHQGWYPSKRIESLQQIIDGFAQSMLVLLASLIISLEVYALENWHGQFCDHQSESI</sequence>
<dbReference type="VEuPathDB" id="FungiDB:PGTG_05036"/>
<name>E3K3M3_PUCGT</name>
<dbReference type="InterPro" id="IPR013108">
    <property type="entry name" value="Amidohydro_3"/>
</dbReference>
<dbReference type="HOGENOM" id="CLU_2062625_0_0_1"/>
<dbReference type="Gene3D" id="3.20.20.140">
    <property type="entry name" value="Metal-dependent hydrolases"/>
    <property type="match status" value="1"/>
</dbReference>
<evidence type="ECO:0000259" key="1">
    <source>
        <dbReference type="Pfam" id="PF07969"/>
    </source>
</evidence>
<organism evidence="2 3">
    <name type="scientific">Puccinia graminis f. sp. tritici (strain CRL 75-36-700-3 / race SCCL)</name>
    <name type="common">Black stem rust fungus</name>
    <dbReference type="NCBI Taxonomy" id="418459"/>
    <lineage>
        <taxon>Eukaryota</taxon>
        <taxon>Fungi</taxon>
        <taxon>Dikarya</taxon>
        <taxon>Basidiomycota</taxon>
        <taxon>Pucciniomycotina</taxon>
        <taxon>Pucciniomycetes</taxon>
        <taxon>Pucciniales</taxon>
        <taxon>Pucciniaceae</taxon>
        <taxon>Puccinia</taxon>
    </lineage>
</organism>
<evidence type="ECO:0000313" key="2">
    <source>
        <dbReference type="EMBL" id="EFP79080.1"/>
    </source>
</evidence>
<feature type="domain" description="Amidohydrolase 3" evidence="1">
    <location>
        <begin position="10"/>
        <end position="77"/>
    </location>
</feature>
<dbReference type="EMBL" id="DS178271">
    <property type="protein sequence ID" value="EFP79080.1"/>
    <property type="molecule type" value="Genomic_DNA"/>
</dbReference>
<dbReference type="Proteomes" id="UP000008783">
    <property type="component" value="Unassembled WGS sequence"/>
</dbReference>
<dbReference type="KEGG" id="pgr:PGTG_05036"/>
<protein>
    <recommendedName>
        <fullName evidence="1">Amidohydrolase 3 domain-containing protein</fullName>
    </recommendedName>
</protein>
<gene>
    <name evidence="2" type="ORF">PGTG_05036</name>
</gene>
<dbReference type="PANTHER" id="PTHR22642">
    <property type="entry name" value="IMIDAZOLONEPROPIONASE"/>
    <property type="match status" value="1"/>
</dbReference>
<dbReference type="RefSeq" id="XP_003323499.1">
    <property type="nucleotide sequence ID" value="XM_003323451.1"/>
</dbReference>